<feature type="chain" id="PRO_5021415069" evidence="1">
    <location>
        <begin position="24"/>
        <end position="244"/>
    </location>
</feature>
<reference evidence="3 4" key="1">
    <citation type="submission" date="2019-03" db="EMBL/GenBank/DDBJ databases">
        <title>Genome sequence of Sphingomonas sp. 17J27-24.</title>
        <authorList>
            <person name="Kim M."/>
            <person name="Maeng S."/>
            <person name="Sathiyaraj S."/>
        </authorList>
    </citation>
    <scope>NUCLEOTIDE SEQUENCE [LARGE SCALE GENOMIC DNA]</scope>
    <source>
        <strain evidence="3 4">17J27-24</strain>
    </source>
</reference>
<dbReference type="EMBL" id="SPDV01000012">
    <property type="protein sequence ID" value="TFI58755.1"/>
    <property type="molecule type" value="Genomic_DNA"/>
</dbReference>
<proteinExistence type="predicted"/>
<dbReference type="PROSITE" id="PS51257">
    <property type="entry name" value="PROKAR_LIPOPROTEIN"/>
    <property type="match status" value="1"/>
</dbReference>
<name>A0A4Y8ZUD0_9SPHN</name>
<feature type="domain" description="Putative auto-transporter adhesin head GIN" evidence="2">
    <location>
        <begin position="43"/>
        <end position="227"/>
    </location>
</feature>
<evidence type="ECO:0000313" key="4">
    <source>
        <dbReference type="Proteomes" id="UP000298213"/>
    </source>
</evidence>
<feature type="signal peptide" evidence="1">
    <location>
        <begin position="1"/>
        <end position="23"/>
    </location>
</feature>
<evidence type="ECO:0000259" key="2">
    <source>
        <dbReference type="Pfam" id="PF10988"/>
    </source>
</evidence>
<sequence>MRNLVALLGSTLLVAACNFSADAQNHDSGENKGSGSRTFQVGAFDRVALGGSHNVIVTVGGAPSVRAEGDLAVIDRLDIHVENGELSIGTKEGFSLGWKSQHKPVTIFVTAPSLAGASIGGSGDMKIDRVSGERFAAAIGGSGDMQIQRVEVRDARFSVAGSGNIQAIGKAETGEVSIAGSGDVSLDAFEVQRAKVSVVGSGDVRARVMQSADVSIAGSGDVELSGTAKCNVSKMGSGDVRCVG</sequence>
<comment type="caution">
    <text evidence="3">The sequence shown here is derived from an EMBL/GenBank/DDBJ whole genome shotgun (WGS) entry which is preliminary data.</text>
</comment>
<dbReference type="Pfam" id="PF10988">
    <property type="entry name" value="DUF2807"/>
    <property type="match status" value="1"/>
</dbReference>
<evidence type="ECO:0000313" key="3">
    <source>
        <dbReference type="EMBL" id="TFI58755.1"/>
    </source>
</evidence>
<dbReference type="AlphaFoldDB" id="A0A4Y8ZUD0"/>
<accession>A0A4Y8ZUD0</accession>
<organism evidence="3 4">
    <name type="scientific">Sphingomonas parva</name>
    <dbReference type="NCBI Taxonomy" id="2555898"/>
    <lineage>
        <taxon>Bacteria</taxon>
        <taxon>Pseudomonadati</taxon>
        <taxon>Pseudomonadota</taxon>
        <taxon>Alphaproteobacteria</taxon>
        <taxon>Sphingomonadales</taxon>
        <taxon>Sphingomonadaceae</taxon>
        <taxon>Sphingomonas</taxon>
    </lineage>
</organism>
<keyword evidence="1" id="KW-0732">Signal</keyword>
<dbReference type="OrthoDB" id="7841570at2"/>
<dbReference type="RefSeq" id="WP_135085432.1">
    <property type="nucleotide sequence ID" value="NZ_SPDV01000012.1"/>
</dbReference>
<dbReference type="Proteomes" id="UP000298213">
    <property type="component" value="Unassembled WGS sequence"/>
</dbReference>
<evidence type="ECO:0000256" key="1">
    <source>
        <dbReference type="SAM" id="SignalP"/>
    </source>
</evidence>
<protein>
    <submittedName>
        <fullName evidence="3">DUF2807 domain-containing protein</fullName>
    </submittedName>
</protein>
<keyword evidence="4" id="KW-1185">Reference proteome</keyword>
<dbReference type="InterPro" id="IPR021255">
    <property type="entry name" value="DUF2807"/>
</dbReference>
<gene>
    <name evidence="3" type="ORF">E2493_07770</name>
</gene>
<dbReference type="Gene3D" id="2.160.20.120">
    <property type="match status" value="1"/>
</dbReference>